<feature type="non-terminal residue" evidence="1">
    <location>
        <position position="1"/>
    </location>
</feature>
<proteinExistence type="predicted"/>
<reference evidence="1" key="1">
    <citation type="submission" date="2015-11" db="EMBL/GenBank/DDBJ databases">
        <title>De novo transcriptome assembly of four potential Pierce s Disease insect vectors from Arizona vineyards.</title>
        <authorList>
            <person name="Tassone E.E."/>
        </authorList>
    </citation>
    <scope>NUCLEOTIDE SEQUENCE</scope>
</reference>
<dbReference type="AlphaFoldDB" id="A0A1B6JSN5"/>
<dbReference type="PROSITE" id="PS51450">
    <property type="entry name" value="LRR"/>
    <property type="match status" value="1"/>
</dbReference>
<dbReference type="InterPro" id="IPR001611">
    <property type="entry name" value="Leu-rich_rpt"/>
</dbReference>
<gene>
    <name evidence="1" type="ORF">g.34469</name>
</gene>
<dbReference type="EMBL" id="GECU01005485">
    <property type="protein sequence ID" value="JAT02222.1"/>
    <property type="molecule type" value="Transcribed_RNA"/>
</dbReference>
<name>A0A1B6JSN5_9HEMI</name>
<accession>A0A1B6JSN5</accession>
<organism evidence="1">
    <name type="scientific">Homalodisca liturata</name>
    <dbReference type="NCBI Taxonomy" id="320908"/>
    <lineage>
        <taxon>Eukaryota</taxon>
        <taxon>Metazoa</taxon>
        <taxon>Ecdysozoa</taxon>
        <taxon>Arthropoda</taxon>
        <taxon>Hexapoda</taxon>
        <taxon>Insecta</taxon>
        <taxon>Pterygota</taxon>
        <taxon>Neoptera</taxon>
        <taxon>Paraneoptera</taxon>
        <taxon>Hemiptera</taxon>
        <taxon>Auchenorrhyncha</taxon>
        <taxon>Membracoidea</taxon>
        <taxon>Cicadellidae</taxon>
        <taxon>Cicadellinae</taxon>
        <taxon>Proconiini</taxon>
        <taxon>Homalodisca</taxon>
    </lineage>
</organism>
<dbReference type="Gene3D" id="3.80.10.10">
    <property type="entry name" value="Ribonuclease Inhibitor"/>
    <property type="match status" value="1"/>
</dbReference>
<evidence type="ECO:0000313" key="1">
    <source>
        <dbReference type="EMBL" id="JAT02222.1"/>
    </source>
</evidence>
<evidence type="ECO:0008006" key="2">
    <source>
        <dbReference type="Google" id="ProtNLM"/>
    </source>
</evidence>
<sequence>FINLLLCQQLNCIRVIFEYFQGMLGRYVVLVWLLVLVAATEEPEKGCVNHPASSCPVPDQQTEFCLCKRVEADTATVVCCNIQTEFELKESLSCAFQKKETQLPGQQGVTKLPPVTALHILNSTLDKLDVGLNFFQGLIGLSVTQSHIPRILGRFPSSITCLNLTSNHLEEIDAMAFSNIPQLGYLDLSNNNLTHPPKLEFRFTKAYFFIDLSGNSGLLCKLLHELKTQRNSSIQVNFVNENDTYCSSSADYHWFNSVNIIPFHQLETI</sequence>
<dbReference type="SUPFAM" id="SSF52058">
    <property type="entry name" value="L domain-like"/>
    <property type="match status" value="1"/>
</dbReference>
<feature type="non-terminal residue" evidence="1">
    <location>
        <position position="269"/>
    </location>
</feature>
<dbReference type="Pfam" id="PF13855">
    <property type="entry name" value="LRR_8"/>
    <property type="match status" value="1"/>
</dbReference>
<protein>
    <recommendedName>
        <fullName evidence="2">LRRNT domain-containing protein</fullName>
    </recommendedName>
</protein>
<dbReference type="InterPro" id="IPR032675">
    <property type="entry name" value="LRR_dom_sf"/>
</dbReference>